<dbReference type="Gene3D" id="3.10.290.20">
    <property type="entry name" value="Ubiquitin-like 2 activating enzyme e1b. Chain: B, domain 3"/>
    <property type="match status" value="1"/>
</dbReference>
<dbReference type="InterPro" id="IPR000594">
    <property type="entry name" value="ThiF_NAD_FAD-bd"/>
</dbReference>
<evidence type="ECO:0000256" key="3">
    <source>
        <dbReference type="ARBA" id="ARBA00015203"/>
    </source>
</evidence>
<keyword evidence="4 11" id="KW-0436">Ligase</keyword>
<evidence type="ECO:0000256" key="11">
    <source>
        <dbReference type="RuleBase" id="RU368009"/>
    </source>
</evidence>
<reference evidence="15" key="1">
    <citation type="journal article" date="2018" name="Nat. Microbiol.">
        <title>Leveraging single-cell genomics to expand the fungal tree of life.</title>
        <authorList>
            <person name="Ahrendt S.R."/>
            <person name="Quandt C.A."/>
            <person name="Ciobanu D."/>
            <person name="Clum A."/>
            <person name="Salamov A."/>
            <person name="Andreopoulos B."/>
            <person name="Cheng J.F."/>
            <person name="Woyke T."/>
            <person name="Pelin A."/>
            <person name="Henrissat B."/>
            <person name="Reynolds N.K."/>
            <person name="Benny G.L."/>
            <person name="Smith M.E."/>
            <person name="James T.Y."/>
            <person name="Grigoriev I.V."/>
        </authorList>
    </citation>
    <scope>NUCLEOTIDE SEQUENCE [LARGE SCALE GENOMIC DNA]</scope>
    <source>
        <strain evidence="15">ATCC 52028</strain>
    </source>
</reference>
<dbReference type="Pfam" id="PF00899">
    <property type="entry name" value="ThiF"/>
    <property type="match status" value="1"/>
</dbReference>
<keyword evidence="6 11" id="KW-0833">Ubl conjugation pathway</keyword>
<dbReference type="PROSITE" id="PS00865">
    <property type="entry name" value="UBIQUITIN_ACTIVAT_2"/>
    <property type="match status" value="1"/>
</dbReference>
<comment type="function">
    <text evidence="11">Catalytic subunit of the dimeric E1 enzyme, which activates NEDD8.</text>
</comment>
<evidence type="ECO:0000256" key="8">
    <source>
        <dbReference type="ARBA" id="ARBA00023624"/>
    </source>
</evidence>
<dbReference type="GO" id="GO:0019781">
    <property type="term" value="F:NEDD8 activating enzyme activity"/>
    <property type="evidence" value="ECO:0007669"/>
    <property type="project" value="UniProtKB-UniRule"/>
</dbReference>
<dbReference type="InterPro" id="IPR035985">
    <property type="entry name" value="Ubiquitin-activating_enz"/>
</dbReference>
<evidence type="ECO:0000256" key="6">
    <source>
        <dbReference type="ARBA" id="ARBA00022786"/>
    </source>
</evidence>
<dbReference type="Gene3D" id="3.40.50.720">
    <property type="entry name" value="NAD(P)-binding Rossmann-like Domain"/>
    <property type="match status" value="1"/>
</dbReference>
<feature type="domain" description="E2 binding" evidence="13">
    <location>
        <begin position="357"/>
        <end position="440"/>
    </location>
</feature>
<dbReference type="SUPFAM" id="SSF69572">
    <property type="entry name" value="Activating enzymes of the ubiquitin-like proteins"/>
    <property type="match status" value="1"/>
</dbReference>
<dbReference type="InterPro" id="IPR030468">
    <property type="entry name" value="Uba3_N"/>
</dbReference>
<feature type="compositionally biased region" description="Acidic residues" evidence="12">
    <location>
        <begin position="13"/>
        <end position="27"/>
    </location>
</feature>
<comment type="similarity">
    <text evidence="2 11">Belongs to the ubiquitin-activating E1 family. UBA3 subfamily.</text>
</comment>
<dbReference type="PANTHER" id="PTHR10953:SF6">
    <property type="entry name" value="NEDD8-ACTIVATING ENZYME E1 CATALYTIC SUBUNIT"/>
    <property type="match status" value="1"/>
</dbReference>
<dbReference type="STRING" id="1555241.A0A4P9X286"/>
<evidence type="ECO:0000256" key="4">
    <source>
        <dbReference type="ARBA" id="ARBA00022598"/>
    </source>
</evidence>
<dbReference type="EC" id="6.2.1.64" evidence="8 11"/>
<feature type="compositionally biased region" description="Basic and acidic residues" evidence="12">
    <location>
        <begin position="1"/>
        <end position="12"/>
    </location>
</feature>
<dbReference type="InterPro" id="IPR023318">
    <property type="entry name" value="Ub_act_enz_dom_a_sf"/>
</dbReference>
<feature type="active site" description="Glycyl thioester intermediate" evidence="10">
    <location>
        <position position="223"/>
    </location>
</feature>
<dbReference type="OrthoDB" id="10255449at2759"/>
<dbReference type="UniPathway" id="UPA00885"/>
<protein>
    <recommendedName>
        <fullName evidence="3 11">NEDD8-activating enzyme E1 catalytic subunit</fullName>
        <ecNumber evidence="8 11">6.2.1.64</ecNumber>
    </recommendedName>
</protein>
<evidence type="ECO:0000259" key="13">
    <source>
        <dbReference type="SMART" id="SM01181"/>
    </source>
</evidence>
<keyword evidence="7 11" id="KW-0067">ATP-binding</keyword>
<dbReference type="Pfam" id="PF08825">
    <property type="entry name" value="E2_bind"/>
    <property type="match status" value="1"/>
</dbReference>
<dbReference type="EMBL" id="ML014312">
    <property type="protein sequence ID" value="RKO99168.1"/>
    <property type="molecule type" value="Genomic_DNA"/>
</dbReference>
<gene>
    <name evidence="14" type="ORF">CXG81DRAFT_14884</name>
</gene>
<dbReference type="CDD" id="cd01488">
    <property type="entry name" value="Uba3_RUB"/>
    <property type="match status" value="1"/>
</dbReference>
<dbReference type="FunFam" id="3.10.290.20:FF:000003">
    <property type="entry name" value="Ubiquitin-activating enzyme E1 C"/>
    <property type="match status" value="1"/>
</dbReference>
<evidence type="ECO:0000313" key="14">
    <source>
        <dbReference type="EMBL" id="RKO99168.1"/>
    </source>
</evidence>
<evidence type="ECO:0000256" key="5">
    <source>
        <dbReference type="ARBA" id="ARBA00022741"/>
    </source>
</evidence>
<evidence type="ECO:0000256" key="1">
    <source>
        <dbReference type="ARBA" id="ARBA00005032"/>
    </source>
</evidence>
<organism evidence="14 15">
    <name type="scientific">Caulochytrium protostelioides</name>
    <dbReference type="NCBI Taxonomy" id="1555241"/>
    <lineage>
        <taxon>Eukaryota</taxon>
        <taxon>Fungi</taxon>
        <taxon>Fungi incertae sedis</taxon>
        <taxon>Chytridiomycota</taxon>
        <taxon>Chytridiomycota incertae sedis</taxon>
        <taxon>Chytridiomycetes</taxon>
        <taxon>Caulochytriales</taxon>
        <taxon>Caulochytriaceae</taxon>
        <taxon>Caulochytrium</taxon>
    </lineage>
</organism>
<dbReference type="InterPro" id="IPR045886">
    <property type="entry name" value="ThiF/MoeB/HesA"/>
</dbReference>
<evidence type="ECO:0000256" key="7">
    <source>
        <dbReference type="ARBA" id="ARBA00022840"/>
    </source>
</evidence>
<comment type="pathway">
    <text evidence="1 11">Protein modification; protein neddylation.</text>
</comment>
<dbReference type="PANTHER" id="PTHR10953">
    <property type="entry name" value="UBIQUITIN-ACTIVATING ENZYME E1"/>
    <property type="match status" value="1"/>
</dbReference>
<evidence type="ECO:0000256" key="12">
    <source>
        <dbReference type="SAM" id="MobiDB-lite"/>
    </source>
</evidence>
<feature type="region of interest" description="Disordered" evidence="12">
    <location>
        <begin position="1"/>
        <end position="29"/>
    </location>
</feature>
<keyword evidence="15" id="KW-1185">Reference proteome</keyword>
<dbReference type="GO" id="GO:0005737">
    <property type="term" value="C:cytoplasm"/>
    <property type="evidence" value="ECO:0007669"/>
    <property type="project" value="TreeGrafter"/>
</dbReference>
<dbReference type="GO" id="GO:0005524">
    <property type="term" value="F:ATP binding"/>
    <property type="evidence" value="ECO:0007669"/>
    <property type="project" value="UniProtKB-UniRule"/>
</dbReference>
<dbReference type="FunFam" id="3.50.50.80:FF:000002">
    <property type="entry name" value="SUMO-activating enzyme subunit 2"/>
    <property type="match status" value="1"/>
</dbReference>
<evidence type="ECO:0000313" key="15">
    <source>
        <dbReference type="Proteomes" id="UP000274922"/>
    </source>
</evidence>
<name>A0A4P9X286_9FUNG</name>
<dbReference type="FunFam" id="1.10.10.520:FF:000001">
    <property type="entry name" value="NEDD8-activating enzyme E1 catalytic subunit"/>
    <property type="match status" value="1"/>
</dbReference>
<proteinExistence type="inferred from homology"/>
<evidence type="ECO:0000256" key="2">
    <source>
        <dbReference type="ARBA" id="ARBA00006310"/>
    </source>
</evidence>
<dbReference type="Gene3D" id="1.10.10.520">
    <property type="entry name" value="Ubiquitin activating enzymes (Uba3). Chain: B, domain 2"/>
    <property type="match status" value="1"/>
</dbReference>
<accession>A0A4P9X286</accession>
<dbReference type="AlphaFoldDB" id="A0A4P9X286"/>
<dbReference type="InterPro" id="IPR014929">
    <property type="entry name" value="E2-binding"/>
</dbReference>
<dbReference type="Proteomes" id="UP000274922">
    <property type="component" value="Unassembled WGS sequence"/>
</dbReference>
<evidence type="ECO:0000256" key="10">
    <source>
        <dbReference type="PROSITE-ProRule" id="PRU10132"/>
    </source>
</evidence>
<sequence length="456" mass="49054">MDADNDADRDADSGDDDDDDDSDSDSDAEARWSDLWRAVGTSGPLAAPGFDPAAAVAQLRATRVLVIGAGGLGCELLKDLALSGFRRLDVVDMDTIDISNLNRQFLFRAADVGAPKATTAARWVARRVRGCRITPHVARIQALPDAFYAQFGLIVCGLDSVEARRWISFLVLRLYAEQDLMIPLIDGGTEGLKGQSRVILPHLTACYECSLDMQTKAVTYPICTIANTPRLPEHCVEWASVMAWPKAFPGTPLDADDPTHLAWLYDAAAARARDHHIRGVTYKLTQGVVKHIIPAIASTNAAVAASCVNEALKIVTAAYRYLNNYMLYAGDRGVYTYTFALARTPACPACGSARLEMAVHPDRSLAAFLADLADAPSIQLARPSVRTATASLYMHAPPALEAATRANLARPLRDLVASGDTLTVTDASLPISLQIRLCLDPTQDPPEASAEPEARG</sequence>
<dbReference type="GO" id="GO:0045116">
    <property type="term" value="P:protein neddylation"/>
    <property type="evidence" value="ECO:0007669"/>
    <property type="project" value="UniProtKB-UniRule"/>
</dbReference>
<keyword evidence="5 11" id="KW-0547">Nucleotide-binding</keyword>
<comment type="catalytic activity">
    <reaction evidence="9 11">
        <text>ATP + [NEDD8 protein] + [E1 NEDD8-activating enzyme]-L-cysteine = AMP + diphosphate + [E1 NEDD8-activating enzyme]-S-[NEDD8 protein]-yl-L-cysteine.</text>
        <dbReference type="EC" id="6.2.1.64"/>
    </reaction>
</comment>
<evidence type="ECO:0000256" key="9">
    <source>
        <dbReference type="ARBA" id="ARBA00024626"/>
    </source>
</evidence>
<dbReference type="GO" id="GO:0005634">
    <property type="term" value="C:nucleus"/>
    <property type="evidence" value="ECO:0007669"/>
    <property type="project" value="TreeGrafter"/>
</dbReference>
<dbReference type="SMART" id="SM01181">
    <property type="entry name" value="E2_bind"/>
    <property type="match status" value="1"/>
</dbReference>
<dbReference type="InterPro" id="IPR033127">
    <property type="entry name" value="UBQ-activ_enz_E1_Cys_AS"/>
</dbReference>